<dbReference type="HAMAP" id="MF_00192">
    <property type="entry name" value="RNApol_arch_Rpo6"/>
    <property type="match status" value="1"/>
</dbReference>
<dbReference type="GO" id="GO:0006366">
    <property type="term" value="P:transcription by RNA polymerase II"/>
    <property type="evidence" value="ECO:0007669"/>
    <property type="project" value="TreeGrafter"/>
</dbReference>
<sequence length="100" mass="11195">MSSFLESRELRSLYKKVRKVVKVGPIFLTRYEKARIVGARALQISFGAPILVDKPQDVIDPIKIAQLELRAGILPLTIKRDNPSGASQDIPISKLILKKE</sequence>
<accession>A0A0F9Q2W7</accession>
<dbReference type="SUPFAM" id="SSF63562">
    <property type="entry name" value="RPB6/omega subunit-like"/>
    <property type="match status" value="1"/>
</dbReference>
<dbReference type="SMART" id="SM01409">
    <property type="entry name" value="RNA_pol_Rpb6"/>
    <property type="match status" value="1"/>
</dbReference>
<dbReference type="Pfam" id="PF01192">
    <property type="entry name" value="RNA_pol_Rpb6"/>
    <property type="match status" value="1"/>
</dbReference>
<name>A0A0F9Q2W7_9ZZZZ</name>
<dbReference type="InterPro" id="IPR006110">
    <property type="entry name" value="Pol_omega/Rpo6/RPB6"/>
</dbReference>
<organism evidence="3">
    <name type="scientific">marine sediment metagenome</name>
    <dbReference type="NCBI Taxonomy" id="412755"/>
    <lineage>
        <taxon>unclassified sequences</taxon>
        <taxon>metagenomes</taxon>
        <taxon>ecological metagenomes</taxon>
    </lineage>
</organism>
<dbReference type="InterPro" id="IPR006111">
    <property type="entry name" value="Rpo6/Rpb6"/>
</dbReference>
<dbReference type="GO" id="GO:0042797">
    <property type="term" value="P:tRNA transcription by RNA polymerase III"/>
    <property type="evidence" value="ECO:0007669"/>
    <property type="project" value="TreeGrafter"/>
</dbReference>
<dbReference type="PANTHER" id="PTHR47227">
    <property type="entry name" value="DNA-DIRECTED RNA POLYMERASE SUBUNIT K"/>
    <property type="match status" value="1"/>
</dbReference>
<dbReference type="PROSITE" id="PS01111">
    <property type="entry name" value="RNA_POL_K_14KD"/>
    <property type="match status" value="1"/>
</dbReference>
<keyword evidence="1" id="KW-0240">DNA-directed RNA polymerase</keyword>
<dbReference type="NCBIfam" id="NF002208">
    <property type="entry name" value="PRK01099.1-3"/>
    <property type="match status" value="1"/>
</dbReference>
<dbReference type="AlphaFoldDB" id="A0A0F9Q2W7"/>
<comment type="caution">
    <text evidence="3">The sequence shown here is derived from an EMBL/GenBank/DDBJ whole genome shotgun (WGS) entry which is preliminary data.</text>
</comment>
<dbReference type="NCBIfam" id="NF002207">
    <property type="entry name" value="PRK01099.1-2"/>
    <property type="match status" value="1"/>
</dbReference>
<evidence type="ECO:0000313" key="3">
    <source>
        <dbReference type="EMBL" id="KKN36824.1"/>
    </source>
</evidence>
<evidence type="ECO:0000256" key="1">
    <source>
        <dbReference type="ARBA" id="ARBA00022478"/>
    </source>
</evidence>
<dbReference type="InterPro" id="IPR020708">
    <property type="entry name" value="DNA-dir_RNA_polK_14-18kDa_CS"/>
</dbReference>
<dbReference type="GO" id="GO:0003899">
    <property type="term" value="F:DNA-directed RNA polymerase activity"/>
    <property type="evidence" value="ECO:0007669"/>
    <property type="project" value="InterPro"/>
</dbReference>
<dbReference type="EMBL" id="LAZR01001940">
    <property type="protein sequence ID" value="KKN36824.1"/>
    <property type="molecule type" value="Genomic_DNA"/>
</dbReference>
<proteinExistence type="inferred from homology"/>
<dbReference type="Gene3D" id="3.90.940.10">
    <property type="match status" value="1"/>
</dbReference>
<evidence type="ECO:0000256" key="2">
    <source>
        <dbReference type="ARBA" id="ARBA00023163"/>
    </source>
</evidence>
<protein>
    <recommendedName>
        <fullName evidence="4">DNA-directed RNA polymerase</fullName>
    </recommendedName>
</protein>
<evidence type="ECO:0008006" key="4">
    <source>
        <dbReference type="Google" id="ProtNLM"/>
    </source>
</evidence>
<dbReference type="PANTHER" id="PTHR47227:SF5">
    <property type="entry name" value="DNA-DIRECTED RNA POLYMERASES I, II, AND III SUBUNIT RPABC2"/>
    <property type="match status" value="1"/>
</dbReference>
<gene>
    <name evidence="3" type="ORF">LCGC14_0769770</name>
</gene>
<dbReference type="InterPro" id="IPR036161">
    <property type="entry name" value="RPB6/omega-like_sf"/>
</dbReference>
<dbReference type="GO" id="GO:0003677">
    <property type="term" value="F:DNA binding"/>
    <property type="evidence" value="ECO:0007669"/>
    <property type="project" value="InterPro"/>
</dbReference>
<dbReference type="PIRSF" id="PIRSF000778">
    <property type="entry name" value="RpoK/RPB6"/>
    <property type="match status" value="1"/>
</dbReference>
<reference evidence="3" key="1">
    <citation type="journal article" date="2015" name="Nature">
        <title>Complex archaea that bridge the gap between prokaryotes and eukaryotes.</title>
        <authorList>
            <person name="Spang A."/>
            <person name="Saw J.H."/>
            <person name="Jorgensen S.L."/>
            <person name="Zaremba-Niedzwiedzka K."/>
            <person name="Martijn J."/>
            <person name="Lind A.E."/>
            <person name="van Eijk R."/>
            <person name="Schleper C."/>
            <person name="Guy L."/>
            <person name="Ettema T.J."/>
        </authorList>
    </citation>
    <scope>NUCLEOTIDE SEQUENCE</scope>
</reference>
<dbReference type="GO" id="GO:0006360">
    <property type="term" value="P:transcription by RNA polymerase I"/>
    <property type="evidence" value="ECO:0007669"/>
    <property type="project" value="TreeGrafter"/>
</dbReference>
<keyword evidence="2" id="KW-0804">Transcription</keyword>
<dbReference type="GO" id="GO:0000428">
    <property type="term" value="C:DNA-directed RNA polymerase complex"/>
    <property type="evidence" value="ECO:0007669"/>
    <property type="project" value="UniProtKB-KW"/>
</dbReference>